<dbReference type="PANTHER" id="PTHR13622:SF8">
    <property type="entry name" value="THIAMIN PYROPHOSPHOKINASE 1"/>
    <property type="match status" value="1"/>
</dbReference>
<comment type="caution">
    <text evidence="2">The sequence shown here is derived from an EMBL/GenBank/DDBJ whole genome shotgun (WGS) entry which is preliminary data.</text>
</comment>
<protein>
    <recommendedName>
        <fullName evidence="1">Nudix hydrolase domain-containing protein</fullName>
    </recommendedName>
</protein>
<dbReference type="EMBL" id="JAXOVC010000004">
    <property type="protein sequence ID" value="KAK4502471.1"/>
    <property type="molecule type" value="Genomic_DNA"/>
</dbReference>
<name>A0ABR0ELL6_ZASCE</name>
<dbReference type="InterPro" id="IPR015797">
    <property type="entry name" value="NUDIX_hydrolase-like_dom_sf"/>
</dbReference>
<dbReference type="Gene3D" id="3.90.79.10">
    <property type="entry name" value="Nucleoside Triphosphate Pyrophosphohydrolase"/>
    <property type="match status" value="1"/>
</dbReference>
<dbReference type="InterPro" id="IPR000086">
    <property type="entry name" value="NUDIX_hydrolase_dom"/>
</dbReference>
<feature type="domain" description="Nudix hydrolase" evidence="1">
    <location>
        <begin position="161"/>
        <end position="309"/>
    </location>
</feature>
<accession>A0ABR0ELL6</accession>
<evidence type="ECO:0000313" key="3">
    <source>
        <dbReference type="Proteomes" id="UP001305779"/>
    </source>
</evidence>
<dbReference type="PROSITE" id="PS51462">
    <property type="entry name" value="NUDIX"/>
    <property type="match status" value="1"/>
</dbReference>
<sequence length="343" mass="37955">MALRIPTSHLDPSGFDTNSNTTKTFADMTGGDGASSFLGVVKACDDFPYGPAANSYYQLYLPDDDQPHGYMLPEIVQKMPWTHEFSVSHDHPRSVQVLDSSKGKNTAAAINAAFQDVVNICIERDLFHVICARHSEPFAIAGARYGSPVYVERFAASLFGITTRGAHLVAHTKTPDGMKLWIQRRSAHLYTYPNMLDSAVAGGVKSGVSPLDTIVQEADEEASLSKDFVRQNAKSKGVLSHMGLTGKGFPGEQGLVTPDYIYIYEIELPADVKPRPHDDEVDCFYCMTIDEVKKALLAGEFKADTGAVIVDFFIRHSIITPENEENFVEINMRLRRWLPFRTG</sequence>
<dbReference type="SUPFAM" id="SSF55811">
    <property type="entry name" value="Nudix"/>
    <property type="match status" value="1"/>
</dbReference>
<dbReference type="Proteomes" id="UP001305779">
    <property type="component" value="Unassembled WGS sequence"/>
</dbReference>
<reference evidence="2 3" key="1">
    <citation type="journal article" date="2023" name="G3 (Bethesda)">
        <title>A chromosome-level genome assembly of Zasmidium syzygii isolated from banana leaves.</title>
        <authorList>
            <person name="van Westerhoven A.C."/>
            <person name="Mehrabi R."/>
            <person name="Talebi R."/>
            <person name="Steentjes M.B.F."/>
            <person name="Corcolon B."/>
            <person name="Chong P.A."/>
            <person name="Kema G.H.J."/>
            <person name="Seidl M.F."/>
        </authorList>
    </citation>
    <scope>NUCLEOTIDE SEQUENCE [LARGE SCALE GENOMIC DNA]</scope>
    <source>
        <strain evidence="2 3">P124</strain>
    </source>
</reference>
<organism evidence="2 3">
    <name type="scientific">Zasmidium cellare</name>
    <name type="common">Wine cellar mold</name>
    <name type="synonym">Racodium cellare</name>
    <dbReference type="NCBI Taxonomy" id="395010"/>
    <lineage>
        <taxon>Eukaryota</taxon>
        <taxon>Fungi</taxon>
        <taxon>Dikarya</taxon>
        <taxon>Ascomycota</taxon>
        <taxon>Pezizomycotina</taxon>
        <taxon>Dothideomycetes</taxon>
        <taxon>Dothideomycetidae</taxon>
        <taxon>Mycosphaerellales</taxon>
        <taxon>Mycosphaerellaceae</taxon>
        <taxon>Zasmidium</taxon>
    </lineage>
</organism>
<evidence type="ECO:0000313" key="2">
    <source>
        <dbReference type="EMBL" id="KAK4502471.1"/>
    </source>
</evidence>
<proteinExistence type="predicted"/>
<dbReference type="Pfam" id="PF00293">
    <property type="entry name" value="NUDIX"/>
    <property type="match status" value="1"/>
</dbReference>
<dbReference type="PANTHER" id="PTHR13622">
    <property type="entry name" value="THIAMIN PYROPHOSPHOKINASE"/>
    <property type="match status" value="1"/>
</dbReference>
<keyword evidence="3" id="KW-1185">Reference proteome</keyword>
<gene>
    <name evidence="2" type="ORF">PRZ48_005896</name>
</gene>
<evidence type="ECO:0000259" key="1">
    <source>
        <dbReference type="PROSITE" id="PS51462"/>
    </source>
</evidence>
<dbReference type="CDD" id="cd03676">
    <property type="entry name" value="NUDIX_Tnr3_like"/>
    <property type="match status" value="1"/>
</dbReference>